<sequence length="123" mass="13534">MSQPWNLNRLLRAQVNLTSPHLTLPHFILVASTTHICYGLLSSIRDLLDVRRLAPPTAQVSSLQPAEITPRSQSLSTFGPSASSLQLQSPCQHRQFQVAPRSYSQVSILSACVQCRTIGLITI</sequence>
<organism evidence="2 3">
    <name type="scientific">Exophiala dermatitidis</name>
    <name type="common">Black yeast-like fungus</name>
    <name type="synonym">Wangiella dermatitidis</name>
    <dbReference type="NCBI Taxonomy" id="5970"/>
    <lineage>
        <taxon>Eukaryota</taxon>
        <taxon>Fungi</taxon>
        <taxon>Dikarya</taxon>
        <taxon>Ascomycota</taxon>
        <taxon>Pezizomycotina</taxon>
        <taxon>Eurotiomycetes</taxon>
        <taxon>Chaetothyriomycetidae</taxon>
        <taxon>Chaetothyriales</taxon>
        <taxon>Herpotrichiellaceae</taxon>
        <taxon>Exophiala</taxon>
    </lineage>
</organism>
<accession>A0AAN6F255</accession>
<dbReference type="Proteomes" id="UP001161757">
    <property type="component" value="Unassembled WGS sequence"/>
</dbReference>
<dbReference type="AlphaFoldDB" id="A0AAN6F255"/>
<protein>
    <submittedName>
        <fullName evidence="2">Uncharacterized protein</fullName>
    </submittedName>
</protein>
<feature type="region of interest" description="Disordered" evidence="1">
    <location>
        <begin position="61"/>
        <end position="81"/>
    </location>
</feature>
<gene>
    <name evidence="2" type="ORF">HRR80_000890</name>
</gene>
<name>A0AAN6F255_EXODE</name>
<evidence type="ECO:0000313" key="2">
    <source>
        <dbReference type="EMBL" id="KAJ8996155.1"/>
    </source>
</evidence>
<reference evidence="2" key="1">
    <citation type="submission" date="2023-01" db="EMBL/GenBank/DDBJ databases">
        <title>Exophiala dermititidis isolated from Cystic Fibrosis Patient.</title>
        <authorList>
            <person name="Kurbessoian T."/>
            <person name="Crocker A."/>
            <person name="Murante D."/>
            <person name="Hogan D.A."/>
            <person name="Stajich J.E."/>
        </authorList>
    </citation>
    <scope>NUCLEOTIDE SEQUENCE</scope>
    <source>
        <strain evidence="2">Ex8</strain>
    </source>
</reference>
<comment type="caution">
    <text evidence="2">The sequence shown here is derived from an EMBL/GenBank/DDBJ whole genome shotgun (WGS) entry which is preliminary data.</text>
</comment>
<dbReference type="EMBL" id="JAJGCB010000001">
    <property type="protein sequence ID" value="KAJ8996155.1"/>
    <property type="molecule type" value="Genomic_DNA"/>
</dbReference>
<proteinExistence type="predicted"/>
<evidence type="ECO:0000313" key="3">
    <source>
        <dbReference type="Proteomes" id="UP001161757"/>
    </source>
</evidence>
<evidence type="ECO:0000256" key="1">
    <source>
        <dbReference type="SAM" id="MobiDB-lite"/>
    </source>
</evidence>